<gene>
    <name evidence="1" type="ORF">AVEN_51361_1</name>
</gene>
<keyword evidence="2" id="KW-1185">Reference proteome</keyword>
<sequence length="290" mass="32082">MYGDFNEKEFRRLLRFSVSETCGCVVKASQLYYLISRLSTFLKDGLLYNQIVLTEQALLISADRYIDNEILEALNSCPVAGHNPEISLPYDPPPSPDPYLVIEPPETPPVPYVPPPAPYVPPPAPYVPPPAPYVPPPTKPPIPYVPASTEPPAVYPLPPAPLPPYNPHPVVPPAPYNPPPVQPVSTSYEVRPVPAPTPLQRLQPSPHRGKIPFIYPSLTQCLIPDTCPVCARLDNAGDITGHYCVAGFGMMSNFHLFLCDTMCTKIFFIKIEMGICNVKLNRFTSRWKSA</sequence>
<organism evidence="1 2">
    <name type="scientific">Araneus ventricosus</name>
    <name type="common">Orbweaver spider</name>
    <name type="synonym">Epeira ventricosa</name>
    <dbReference type="NCBI Taxonomy" id="182803"/>
    <lineage>
        <taxon>Eukaryota</taxon>
        <taxon>Metazoa</taxon>
        <taxon>Ecdysozoa</taxon>
        <taxon>Arthropoda</taxon>
        <taxon>Chelicerata</taxon>
        <taxon>Arachnida</taxon>
        <taxon>Araneae</taxon>
        <taxon>Araneomorphae</taxon>
        <taxon>Entelegynae</taxon>
        <taxon>Araneoidea</taxon>
        <taxon>Araneidae</taxon>
        <taxon>Araneus</taxon>
    </lineage>
</organism>
<dbReference type="Proteomes" id="UP000499080">
    <property type="component" value="Unassembled WGS sequence"/>
</dbReference>
<comment type="caution">
    <text evidence="1">The sequence shown here is derived from an EMBL/GenBank/DDBJ whole genome shotgun (WGS) entry which is preliminary data.</text>
</comment>
<accession>A0A4Y2HDG7</accession>
<dbReference type="AlphaFoldDB" id="A0A4Y2HDG7"/>
<dbReference type="OrthoDB" id="6435207at2759"/>
<evidence type="ECO:0000313" key="1">
    <source>
        <dbReference type="EMBL" id="GBM63336.1"/>
    </source>
</evidence>
<evidence type="ECO:0000313" key="2">
    <source>
        <dbReference type="Proteomes" id="UP000499080"/>
    </source>
</evidence>
<protein>
    <submittedName>
        <fullName evidence="1">Uncharacterized protein</fullName>
    </submittedName>
</protein>
<dbReference type="EMBL" id="BGPR01001863">
    <property type="protein sequence ID" value="GBM63336.1"/>
    <property type="molecule type" value="Genomic_DNA"/>
</dbReference>
<name>A0A4Y2HDG7_ARAVE</name>
<proteinExistence type="predicted"/>
<reference evidence="1 2" key="1">
    <citation type="journal article" date="2019" name="Sci. Rep.">
        <title>Orb-weaving spider Araneus ventricosus genome elucidates the spidroin gene catalogue.</title>
        <authorList>
            <person name="Kono N."/>
            <person name="Nakamura H."/>
            <person name="Ohtoshi R."/>
            <person name="Moran D.A.P."/>
            <person name="Shinohara A."/>
            <person name="Yoshida Y."/>
            <person name="Fujiwara M."/>
            <person name="Mori M."/>
            <person name="Tomita M."/>
            <person name="Arakawa K."/>
        </authorList>
    </citation>
    <scope>NUCLEOTIDE SEQUENCE [LARGE SCALE GENOMIC DNA]</scope>
</reference>